<keyword evidence="2" id="KW-1185">Reference proteome</keyword>
<dbReference type="Gene3D" id="3.30.1540.20">
    <property type="entry name" value="MutL, C-terminal domain, dimerisation subdomain"/>
    <property type="match status" value="1"/>
</dbReference>
<evidence type="ECO:0000313" key="2">
    <source>
        <dbReference type="Proteomes" id="UP000240830"/>
    </source>
</evidence>
<dbReference type="Proteomes" id="UP000240830">
    <property type="component" value="Unassembled WGS sequence"/>
</dbReference>
<gene>
    <name evidence="1" type="ORF">PSACC_02433</name>
</gene>
<comment type="caution">
    <text evidence="1">The sequence shown here is derived from an EMBL/GenBank/DDBJ whole genome shotgun (WGS) entry which is preliminary data.</text>
</comment>
<dbReference type="InterPro" id="IPR042120">
    <property type="entry name" value="MutL_C_dimsub"/>
</dbReference>
<organism evidence="1 2">
    <name type="scientific">Paramicrosporidium saccamoebae</name>
    <dbReference type="NCBI Taxonomy" id="1246581"/>
    <lineage>
        <taxon>Eukaryota</taxon>
        <taxon>Fungi</taxon>
        <taxon>Fungi incertae sedis</taxon>
        <taxon>Cryptomycota</taxon>
        <taxon>Cryptomycota incertae sedis</taxon>
        <taxon>Paramicrosporidium</taxon>
    </lineage>
</organism>
<protein>
    <submittedName>
        <fullName evidence="1">Uncharacterized protein</fullName>
    </submittedName>
</protein>
<reference evidence="1 2" key="1">
    <citation type="submission" date="2016-10" db="EMBL/GenBank/DDBJ databases">
        <title>The genome of Paramicrosporidium saccamoebae is the missing link in understanding Cryptomycota and Microsporidia evolution.</title>
        <authorList>
            <person name="Quandt C.A."/>
            <person name="Beaudet D."/>
            <person name="Corsaro D."/>
            <person name="Michel R."/>
            <person name="Corradi N."/>
            <person name="James T."/>
        </authorList>
    </citation>
    <scope>NUCLEOTIDE SEQUENCE [LARGE SCALE GENOMIC DNA]</scope>
    <source>
        <strain evidence="1 2">KSL3</strain>
    </source>
</reference>
<sequence length="112" mass="12445">MPSGVHGDATGMLRSCCGDAAEEGDFTIIGKFATGFLLFTHGTQVFLGDQHAIHERIRLEMLENYSEAIGDSGLTVQDVEFLKKKSTMRMDEFKTRACKGSHVEYKLAYGHR</sequence>
<proteinExistence type="predicted"/>
<name>A0A2H9TJA5_9FUNG</name>
<evidence type="ECO:0000313" key="1">
    <source>
        <dbReference type="EMBL" id="PJF17815.1"/>
    </source>
</evidence>
<dbReference type="OrthoDB" id="10263226at2759"/>
<accession>A0A2H9TJA5</accession>
<dbReference type="EMBL" id="MTSL01000159">
    <property type="protein sequence ID" value="PJF17815.1"/>
    <property type="molecule type" value="Genomic_DNA"/>
</dbReference>
<dbReference type="AlphaFoldDB" id="A0A2H9TJA5"/>